<comment type="caution">
    <text evidence="4">The sequence shown here is derived from an EMBL/GenBank/DDBJ whole genome shotgun (WGS) entry which is preliminary data.</text>
</comment>
<dbReference type="InterPro" id="IPR001789">
    <property type="entry name" value="Sig_transdc_resp-reg_receiver"/>
</dbReference>
<dbReference type="PROSITE" id="PS50110">
    <property type="entry name" value="RESPONSE_REGULATORY"/>
    <property type="match status" value="1"/>
</dbReference>
<dbReference type="SMART" id="SM00448">
    <property type="entry name" value="REC"/>
    <property type="match status" value="1"/>
</dbReference>
<feature type="modified residue" description="4-aspartylphosphate" evidence="2">
    <location>
        <position position="174"/>
    </location>
</feature>
<gene>
    <name evidence="4" type="ORF">GON04_16820</name>
</gene>
<keyword evidence="5" id="KW-1185">Reference proteome</keyword>
<dbReference type="Pfam" id="PF00072">
    <property type="entry name" value="Response_reg"/>
    <property type="match status" value="1"/>
</dbReference>
<evidence type="ECO:0000313" key="5">
    <source>
        <dbReference type="Proteomes" id="UP000469385"/>
    </source>
</evidence>
<name>A0A6N8IVY9_9BURK</name>
<evidence type="ECO:0000313" key="4">
    <source>
        <dbReference type="EMBL" id="MVQ31124.1"/>
    </source>
</evidence>
<dbReference type="InterPro" id="IPR050595">
    <property type="entry name" value="Bact_response_regulator"/>
</dbReference>
<keyword evidence="1 2" id="KW-0597">Phosphoprotein</keyword>
<dbReference type="RefSeq" id="WP_157399213.1">
    <property type="nucleotide sequence ID" value="NZ_WSEL01000009.1"/>
</dbReference>
<sequence length="239" mass="26524">MGQRVFVKVVGFDDVERHALNTLFRVSGDSGNGFALWTPETRGEPGLALIDSESYEARVEFESPLNDKLRMVWVGPHAPARAWRSFQRPLRWPEVIAAMDELFRPVEPLDFDLDVAEPASGVRRALIASPDRAERLYLRARLALAGITQADEAETGPQAMELVRNNRYQVAFIDFGLPGLGGWDLVRQVTAAQPRIPVVVVTKDTVSTREHMKAHGSGVALMLAKPPHPTKIKALLEKV</sequence>
<organism evidence="4 5">
    <name type="scientific">Ramlibacter pinisoli</name>
    <dbReference type="NCBI Taxonomy" id="2682844"/>
    <lineage>
        <taxon>Bacteria</taxon>
        <taxon>Pseudomonadati</taxon>
        <taxon>Pseudomonadota</taxon>
        <taxon>Betaproteobacteria</taxon>
        <taxon>Burkholderiales</taxon>
        <taxon>Comamonadaceae</taxon>
        <taxon>Ramlibacter</taxon>
    </lineage>
</organism>
<evidence type="ECO:0000256" key="2">
    <source>
        <dbReference type="PROSITE-ProRule" id="PRU00169"/>
    </source>
</evidence>
<accession>A0A6N8IVY9</accession>
<feature type="domain" description="Response regulatory" evidence="3">
    <location>
        <begin position="124"/>
        <end position="239"/>
    </location>
</feature>
<reference evidence="4 5" key="1">
    <citation type="submission" date="2019-12" db="EMBL/GenBank/DDBJ databases">
        <authorList>
            <person name="Huq M.A."/>
        </authorList>
    </citation>
    <scope>NUCLEOTIDE SEQUENCE [LARGE SCALE GENOMIC DNA]</scope>
    <source>
        <strain evidence="4 5">MAH-25</strain>
    </source>
</reference>
<protein>
    <submittedName>
        <fullName evidence="4">Response regulator</fullName>
    </submittedName>
</protein>
<evidence type="ECO:0000259" key="3">
    <source>
        <dbReference type="PROSITE" id="PS50110"/>
    </source>
</evidence>
<dbReference type="SUPFAM" id="SSF52172">
    <property type="entry name" value="CheY-like"/>
    <property type="match status" value="1"/>
</dbReference>
<dbReference type="PANTHER" id="PTHR44591:SF3">
    <property type="entry name" value="RESPONSE REGULATORY DOMAIN-CONTAINING PROTEIN"/>
    <property type="match status" value="1"/>
</dbReference>
<dbReference type="PANTHER" id="PTHR44591">
    <property type="entry name" value="STRESS RESPONSE REGULATOR PROTEIN 1"/>
    <property type="match status" value="1"/>
</dbReference>
<evidence type="ECO:0000256" key="1">
    <source>
        <dbReference type="ARBA" id="ARBA00022553"/>
    </source>
</evidence>
<dbReference type="Proteomes" id="UP000469385">
    <property type="component" value="Unassembled WGS sequence"/>
</dbReference>
<dbReference type="GO" id="GO:0000160">
    <property type="term" value="P:phosphorelay signal transduction system"/>
    <property type="evidence" value="ECO:0007669"/>
    <property type="project" value="InterPro"/>
</dbReference>
<dbReference type="InterPro" id="IPR011006">
    <property type="entry name" value="CheY-like_superfamily"/>
</dbReference>
<dbReference type="CDD" id="cd00156">
    <property type="entry name" value="REC"/>
    <property type="match status" value="1"/>
</dbReference>
<dbReference type="AlphaFoldDB" id="A0A6N8IVY9"/>
<dbReference type="Gene3D" id="3.40.50.2300">
    <property type="match status" value="1"/>
</dbReference>
<proteinExistence type="predicted"/>
<dbReference type="EMBL" id="WSEL01000009">
    <property type="protein sequence ID" value="MVQ31124.1"/>
    <property type="molecule type" value="Genomic_DNA"/>
</dbReference>